<gene>
    <name evidence="7" type="ORF">B0I35DRAFT_445621</name>
</gene>
<comment type="pathway">
    <text evidence="1">Mycotoxin biosynthesis.</text>
</comment>
<evidence type="ECO:0000256" key="3">
    <source>
        <dbReference type="ARBA" id="ARBA00022723"/>
    </source>
</evidence>
<evidence type="ECO:0000256" key="5">
    <source>
        <dbReference type="PIRSR" id="PIRSR602401-1"/>
    </source>
</evidence>
<dbReference type="GO" id="GO:0020037">
    <property type="term" value="F:heme binding"/>
    <property type="evidence" value="ECO:0007669"/>
    <property type="project" value="InterPro"/>
</dbReference>
<keyword evidence="3 5" id="KW-0479">Metal-binding</keyword>
<dbReference type="InterPro" id="IPR001128">
    <property type="entry name" value="Cyt_P450"/>
</dbReference>
<dbReference type="PRINTS" id="PR00463">
    <property type="entry name" value="EP450I"/>
</dbReference>
<dbReference type="CDD" id="cd11051">
    <property type="entry name" value="CYP59-like"/>
    <property type="match status" value="1"/>
</dbReference>
<evidence type="ECO:0000256" key="6">
    <source>
        <dbReference type="SAM" id="MobiDB-lite"/>
    </source>
</evidence>
<evidence type="ECO:0000256" key="4">
    <source>
        <dbReference type="ARBA" id="ARBA00023004"/>
    </source>
</evidence>
<keyword evidence="2 5" id="KW-0349">Heme</keyword>
<evidence type="ECO:0000313" key="7">
    <source>
        <dbReference type="EMBL" id="KAH7304165.1"/>
    </source>
</evidence>
<dbReference type="Pfam" id="PF00067">
    <property type="entry name" value="p450"/>
    <property type="match status" value="1"/>
</dbReference>
<dbReference type="GO" id="GO:0004497">
    <property type="term" value="F:monooxygenase activity"/>
    <property type="evidence" value="ECO:0007669"/>
    <property type="project" value="InterPro"/>
</dbReference>
<sequence length="597" mass="66072">MRTLGASGSASLFSILHRTASILPTFLPTGETSPKMLIPALLIAASVVIAAHLYTRLRHKRFEQFAGFPQLPPSLIWGHMLAFDEFTKRGKQDRHPDLVFADMHKAIGSPPLMLADMRPVQIPVVIVSSHDIAEQVSKSSNLFPWSLPKTPSIVDNVHLIGSSSIISAEGEKWRDLRKRFAPGFAPGYLMGLLPCILDNVEIFINHLDDLARSQQEFSLTEAFANLTIDIISSVVMQENVHAQSTEEASDLVRDFRALLATYSGKHNVPRILVPGLDSKRRGLSNKVDSLLEDIVIRKFKQYQNNLLGNETRSILSLSFQDIDTLTPDLIEHTSHQVKSFLFAGHGTTSILLSWTFYELSRTPSILKSLCTELDEVFGPDTEPRHVISTLRSGGKDFINHLPYTSAVIKEILRLHPPAGTGRYSPPGTGFKVRTQTGQEYCLDGTIVYICHTIIHRDPAIYGDTVNDFIPERWLGDAETSDAGEGLNLPSWTSDGESTRKFPPGAWRPFERGPRNCIGQELANIEARVIVATVARSFSFVKAGLGEMELGSDGLPLLNSAGQYNVKSELYPTLQVTIKPVDGMRMRVKHAAYSQGVL</sequence>
<keyword evidence="8" id="KW-1185">Reference proteome</keyword>
<dbReference type="SUPFAM" id="SSF48264">
    <property type="entry name" value="Cytochrome P450"/>
    <property type="match status" value="1"/>
</dbReference>
<protein>
    <submittedName>
        <fullName evidence="7">Cytochrome P450</fullName>
    </submittedName>
</protein>
<evidence type="ECO:0000256" key="1">
    <source>
        <dbReference type="ARBA" id="ARBA00004685"/>
    </source>
</evidence>
<dbReference type="OrthoDB" id="10029320at2759"/>
<accession>A0A8K0SH95</accession>
<reference evidence="7" key="1">
    <citation type="journal article" date="2021" name="Nat. Commun.">
        <title>Genetic determinants of endophytism in the Arabidopsis root mycobiome.</title>
        <authorList>
            <person name="Mesny F."/>
            <person name="Miyauchi S."/>
            <person name="Thiergart T."/>
            <person name="Pickel B."/>
            <person name="Atanasova L."/>
            <person name="Karlsson M."/>
            <person name="Huettel B."/>
            <person name="Barry K.W."/>
            <person name="Haridas S."/>
            <person name="Chen C."/>
            <person name="Bauer D."/>
            <person name="Andreopoulos W."/>
            <person name="Pangilinan J."/>
            <person name="LaButti K."/>
            <person name="Riley R."/>
            <person name="Lipzen A."/>
            <person name="Clum A."/>
            <person name="Drula E."/>
            <person name="Henrissat B."/>
            <person name="Kohler A."/>
            <person name="Grigoriev I.V."/>
            <person name="Martin F.M."/>
            <person name="Hacquard S."/>
        </authorList>
    </citation>
    <scope>NUCLEOTIDE SEQUENCE</scope>
    <source>
        <strain evidence="7">MPI-CAGE-CH-0235</strain>
    </source>
</reference>
<dbReference type="PRINTS" id="PR00385">
    <property type="entry name" value="P450"/>
</dbReference>
<dbReference type="GO" id="GO:0016705">
    <property type="term" value="F:oxidoreductase activity, acting on paired donors, with incorporation or reduction of molecular oxygen"/>
    <property type="evidence" value="ECO:0007669"/>
    <property type="project" value="InterPro"/>
</dbReference>
<dbReference type="Gene3D" id="1.10.630.10">
    <property type="entry name" value="Cytochrome P450"/>
    <property type="match status" value="1"/>
</dbReference>
<dbReference type="InterPro" id="IPR002401">
    <property type="entry name" value="Cyt_P450_E_grp-I"/>
</dbReference>
<dbReference type="PANTHER" id="PTHR24305:SF222">
    <property type="entry name" value="CYTOCHROME P450 MONOOXYGENASE STCS"/>
    <property type="match status" value="1"/>
</dbReference>
<dbReference type="GO" id="GO:0005506">
    <property type="term" value="F:iron ion binding"/>
    <property type="evidence" value="ECO:0007669"/>
    <property type="project" value="InterPro"/>
</dbReference>
<dbReference type="InterPro" id="IPR036396">
    <property type="entry name" value="Cyt_P450_sf"/>
</dbReference>
<dbReference type="PANTHER" id="PTHR24305">
    <property type="entry name" value="CYTOCHROME P450"/>
    <property type="match status" value="1"/>
</dbReference>
<feature type="region of interest" description="Disordered" evidence="6">
    <location>
        <begin position="479"/>
        <end position="499"/>
    </location>
</feature>
<comment type="caution">
    <text evidence="7">The sequence shown here is derived from an EMBL/GenBank/DDBJ whole genome shotgun (WGS) entry which is preliminary data.</text>
</comment>
<dbReference type="InterPro" id="IPR050121">
    <property type="entry name" value="Cytochrome_P450_monoxygenase"/>
</dbReference>
<feature type="binding site" description="axial binding residue" evidence="5">
    <location>
        <position position="516"/>
    </location>
    <ligand>
        <name>heme</name>
        <dbReference type="ChEBI" id="CHEBI:30413"/>
    </ligand>
    <ligandPart>
        <name>Fe</name>
        <dbReference type="ChEBI" id="CHEBI:18248"/>
    </ligandPart>
</feature>
<keyword evidence="4 5" id="KW-0408">Iron</keyword>
<proteinExistence type="predicted"/>
<organism evidence="7 8">
    <name type="scientific">Stachybotrys elegans</name>
    <dbReference type="NCBI Taxonomy" id="80388"/>
    <lineage>
        <taxon>Eukaryota</taxon>
        <taxon>Fungi</taxon>
        <taxon>Dikarya</taxon>
        <taxon>Ascomycota</taxon>
        <taxon>Pezizomycotina</taxon>
        <taxon>Sordariomycetes</taxon>
        <taxon>Hypocreomycetidae</taxon>
        <taxon>Hypocreales</taxon>
        <taxon>Stachybotryaceae</taxon>
        <taxon>Stachybotrys</taxon>
    </lineage>
</organism>
<dbReference type="EMBL" id="JAGPNK010000025">
    <property type="protein sequence ID" value="KAH7304165.1"/>
    <property type="molecule type" value="Genomic_DNA"/>
</dbReference>
<evidence type="ECO:0000313" key="8">
    <source>
        <dbReference type="Proteomes" id="UP000813444"/>
    </source>
</evidence>
<comment type="cofactor">
    <cofactor evidence="5">
        <name>heme</name>
        <dbReference type="ChEBI" id="CHEBI:30413"/>
    </cofactor>
</comment>
<evidence type="ECO:0000256" key="2">
    <source>
        <dbReference type="ARBA" id="ARBA00022617"/>
    </source>
</evidence>
<dbReference type="Proteomes" id="UP000813444">
    <property type="component" value="Unassembled WGS sequence"/>
</dbReference>
<dbReference type="AlphaFoldDB" id="A0A8K0SH95"/>
<name>A0A8K0SH95_9HYPO</name>